<protein>
    <submittedName>
        <fullName evidence="3">Pleckstrin homology domain containing N1</fullName>
    </submittedName>
</protein>
<dbReference type="InterPro" id="IPR042835">
    <property type="entry name" value="PLEKHN1"/>
</dbReference>
<dbReference type="PANTHER" id="PTHR46882">
    <property type="entry name" value="PLECKSTRIN HOMOLOGY DOMAIN-CONTAINING FAMILY N MEMBER 1"/>
    <property type="match status" value="1"/>
</dbReference>
<dbReference type="SMART" id="SM00233">
    <property type="entry name" value="PH"/>
    <property type="match status" value="1"/>
</dbReference>
<dbReference type="GO" id="GO:0061158">
    <property type="term" value="P:3'-UTR-mediated mRNA destabilization"/>
    <property type="evidence" value="ECO:0007669"/>
    <property type="project" value="TreeGrafter"/>
</dbReference>
<organism evidence="3 4">
    <name type="scientific">Pelusios castaneus</name>
    <name type="common">West African mud turtle</name>
    <dbReference type="NCBI Taxonomy" id="367368"/>
    <lineage>
        <taxon>Eukaryota</taxon>
        <taxon>Metazoa</taxon>
        <taxon>Chordata</taxon>
        <taxon>Craniata</taxon>
        <taxon>Vertebrata</taxon>
        <taxon>Euteleostomi</taxon>
        <taxon>Archelosauria</taxon>
        <taxon>Testudinata</taxon>
        <taxon>Testudines</taxon>
        <taxon>Pleurodira</taxon>
        <taxon>Pelomedusidae</taxon>
        <taxon>Pelusios</taxon>
    </lineage>
</organism>
<dbReference type="Proteomes" id="UP000694393">
    <property type="component" value="Unplaced"/>
</dbReference>
<reference evidence="3" key="1">
    <citation type="submission" date="2025-08" db="UniProtKB">
        <authorList>
            <consortium name="Ensembl"/>
        </authorList>
    </citation>
    <scope>IDENTIFICATION</scope>
</reference>
<feature type="region of interest" description="Disordered" evidence="1">
    <location>
        <begin position="339"/>
        <end position="363"/>
    </location>
</feature>
<dbReference type="GO" id="GO:0001666">
    <property type="term" value="P:response to hypoxia"/>
    <property type="evidence" value="ECO:0007669"/>
    <property type="project" value="TreeGrafter"/>
</dbReference>
<evidence type="ECO:0000313" key="3">
    <source>
        <dbReference type="Ensembl" id="ENSPCEP00000021175.1"/>
    </source>
</evidence>
<dbReference type="SUPFAM" id="SSF50729">
    <property type="entry name" value="PH domain-like"/>
    <property type="match status" value="2"/>
</dbReference>
<dbReference type="PROSITE" id="PS50003">
    <property type="entry name" value="PH_DOMAIN"/>
    <property type="match status" value="1"/>
</dbReference>
<evidence type="ECO:0000259" key="2">
    <source>
        <dbReference type="PROSITE" id="PS50003"/>
    </source>
</evidence>
<dbReference type="InterPro" id="IPR011993">
    <property type="entry name" value="PH-like_dom_sf"/>
</dbReference>
<dbReference type="InterPro" id="IPR001849">
    <property type="entry name" value="PH_domain"/>
</dbReference>
<keyword evidence="4" id="KW-1185">Reference proteome</keyword>
<reference evidence="3" key="2">
    <citation type="submission" date="2025-09" db="UniProtKB">
        <authorList>
            <consortium name="Ensembl"/>
        </authorList>
    </citation>
    <scope>IDENTIFICATION</scope>
</reference>
<feature type="compositionally biased region" description="Polar residues" evidence="1">
    <location>
        <begin position="339"/>
        <end position="348"/>
    </location>
</feature>
<feature type="domain" description="PH" evidence="2">
    <location>
        <begin position="60"/>
        <end position="166"/>
    </location>
</feature>
<dbReference type="GO" id="GO:1901612">
    <property type="term" value="F:cardiolipin binding"/>
    <property type="evidence" value="ECO:0007669"/>
    <property type="project" value="InterPro"/>
</dbReference>
<evidence type="ECO:0000256" key="1">
    <source>
        <dbReference type="SAM" id="MobiDB-lite"/>
    </source>
</evidence>
<accession>A0A8C8VNK2</accession>
<feature type="region of interest" description="Disordered" evidence="1">
    <location>
        <begin position="402"/>
        <end position="422"/>
    </location>
</feature>
<dbReference type="GO" id="GO:1901981">
    <property type="term" value="F:phosphatidylinositol phosphate binding"/>
    <property type="evidence" value="ECO:0007669"/>
    <property type="project" value="TreeGrafter"/>
</dbReference>
<dbReference type="GO" id="GO:0043065">
    <property type="term" value="P:positive regulation of apoptotic process"/>
    <property type="evidence" value="ECO:0007669"/>
    <property type="project" value="InterPro"/>
</dbReference>
<dbReference type="PANTHER" id="PTHR46882:SF1">
    <property type="entry name" value="PLECKSTRIN HOMOLOGY DOMAIN-CONTAINING FAMILY N MEMBER 1"/>
    <property type="match status" value="1"/>
</dbReference>
<evidence type="ECO:0000313" key="4">
    <source>
        <dbReference type="Proteomes" id="UP000694393"/>
    </source>
</evidence>
<dbReference type="GO" id="GO:0070300">
    <property type="term" value="F:phosphatidic acid binding"/>
    <property type="evidence" value="ECO:0007669"/>
    <property type="project" value="TreeGrafter"/>
</dbReference>
<feature type="region of interest" description="Disordered" evidence="1">
    <location>
        <begin position="262"/>
        <end position="307"/>
    </location>
</feature>
<dbReference type="GO" id="GO:0001786">
    <property type="term" value="F:phosphatidylserine binding"/>
    <property type="evidence" value="ECO:0007669"/>
    <property type="project" value="TreeGrafter"/>
</dbReference>
<feature type="compositionally biased region" description="Low complexity" evidence="1">
    <location>
        <begin position="262"/>
        <end position="274"/>
    </location>
</feature>
<dbReference type="GO" id="GO:0031966">
    <property type="term" value="C:mitochondrial membrane"/>
    <property type="evidence" value="ECO:0007669"/>
    <property type="project" value="TreeGrafter"/>
</dbReference>
<dbReference type="AlphaFoldDB" id="A0A8C8VNK2"/>
<name>A0A8C8VNK2_9SAUR</name>
<dbReference type="Pfam" id="PF00169">
    <property type="entry name" value="PH"/>
    <property type="match status" value="1"/>
</dbReference>
<feature type="compositionally biased region" description="Polar residues" evidence="1">
    <location>
        <begin position="275"/>
        <end position="307"/>
    </location>
</feature>
<dbReference type="Gene3D" id="2.30.29.30">
    <property type="entry name" value="Pleckstrin-homology domain (PH domain)/Phosphotyrosine-binding domain (PTB)"/>
    <property type="match status" value="1"/>
</dbReference>
<sequence>SPWIVRGQGLAAVMKSQLPGWHGDLTTNKLLRNITNQENQKENLDQRFPNLFKKGRRKTVVRNLGKIIYYSKVKFKFQHCQEVHDCYLELFQSYLYFQSVGSNGLTYQGLLPLKELSVCETDNTKNAGQEEYTFRITGPLLNPLIVYCPSETELKRWLYHLDKQIHLNGGSLDGSFLAQLFPIASLDANSSSVLSKDQHDRLLILYPSTLVIVSEERSGLYFKVCRLINSIRVICPSYEDYQEWLYCLKTAQFRNADSSLSGSESFSGSNGRGSLTSDGQTNSWASGGKVTTSTHHSQNSGSLPDQQSFVLMPEGRVIEDPMSPGYTQPLNRWGLESQARTTASSLETPATPRSPLYADPYTPTPSAGRRIADSDFLEEVLCVDDPGAVQGKRSHVLGSTNRVWHHGSSEPNRALSSPLASSLSSPFPSPEPSFILTWPLDVASVSSPIILVPGQDSLWSSSSSFHC</sequence>
<dbReference type="Ensembl" id="ENSPCET00000021908.1">
    <property type="protein sequence ID" value="ENSPCEP00000021175.1"/>
    <property type="gene ID" value="ENSPCEG00000016315.1"/>
</dbReference>
<proteinExistence type="predicted"/>
<dbReference type="GO" id="GO:0005856">
    <property type="term" value="C:cytoskeleton"/>
    <property type="evidence" value="ECO:0007669"/>
    <property type="project" value="TreeGrafter"/>
</dbReference>